<dbReference type="CDD" id="cd17546">
    <property type="entry name" value="REC_hyHK_CKI1_RcsC-like"/>
    <property type="match status" value="1"/>
</dbReference>
<dbReference type="Gene3D" id="3.30.450.20">
    <property type="entry name" value="PAS domain"/>
    <property type="match status" value="4"/>
</dbReference>
<evidence type="ECO:0000256" key="4">
    <source>
        <dbReference type="ARBA" id="ARBA00022475"/>
    </source>
</evidence>
<dbReference type="InterPro" id="IPR005467">
    <property type="entry name" value="His_kinase_dom"/>
</dbReference>
<dbReference type="EMBL" id="CP002039">
    <property type="protein sequence ID" value="ADJ65213.1"/>
    <property type="molecule type" value="Genomic_DNA"/>
</dbReference>
<dbReference type="Pfam" id="PF08447">
    <property type="entry name" value="PAS_3"/>
    <property type="match status" value="1"/>
</dbReference>
<dbReference type="eggNOG" id="COG0784">
    <property type="taxonomic scope" value="Bacteria"/>
</dbReference>
<dbReference type="InterPro" id="IPR000014">
    <property type="entry name" value="PAS"/>
</dbReference>
<dbReference type="EC" id="2.7.13.3" evidence="3"/>
<evidence type="ECO:0000256" key="6">
    <source>
        <dbReference type="ARBA" id="ARBA00022692"/>
    </source>
</evidence>
<comment type="catalytic activity">
    <reaction evidence="1">
        <text>ATP + protein L-histidine = ADP + protein N-phospho-L-histidine.</text>
        <dbReference type="EC" id="2.7.13.3"/>
    </reaction>
</comment>
<feature type="domain" description="PAS" evidence="21">
    <location>
        <begin position="755"/>
        <end position="830"/>
    </location>
</feature>
<evidence type="ECO:0000256" key="8">
    <source>
        <dbReference type="ARBA" id="ARBA00022741"/>
    </source>
</evidence>
<reference evidence="24 25" key="1">
    <citation type="submission" date="2010-04" db="EMBL/GenBank/DDBJ databases">
        <title>The genome of Herbaspirillum seropedicae SmR1, an endophytic, nitrogen-fixing, plant-growth promoting beta-Proteobacteria.</title>
        <authorList>
            <person name="Pedrosa F.O."/>
            <person name="Monteiro R.A."/>
            <person name="Wassem R."/>
            <person name="Cruz L.M."/>
            <person name="Ayub R.A."/>
            <person name="Colauto N.B."/>
            <person name="Fernandez M.A."/>
            <person name="Fungaro M.H.P."/>
            <person name="Grisard E.C."/>
            <person name="Hungria M."/>
            <person name="Madeira H.M.F."/>
            <person name="Nodari R.O."/>
            <person name="Osaku C.A."/>
            <person name="Petzl-Erler M.L."/>
            <person name="Terenzi H."/>
            <person name="Vieira L.G.E."/>
            <person name="Almeida M.I.M."/>
            <person name="Alves L.R."/>
            <person name="Arantes O.M.N."/>
            <person name="Balsanelli E."/>
            <person name="Barcellos F.G."/>
            <person name="Baura V.A."/>
            <person name="Binde D.R."/>
            <person name="Campo R.J."/>
            <person name="Chubatsu L.S."/>
            <person name="Chueire L.M.O."/>
            <person name="Ciferri R.R."/>
            <person name="Correa L.C."/>
            <person name="da Conceicao Silva J.L."/>
            <person name="Dabul A.N.G."/>
            <person name="Dambros B.P."/>
            <person name="Faoro H."/>
            <person name="Favetti A."/>
            <person name="Friedermann G."/>
            <person name="Furlaneto M.C."/>
            <person name="Gasques L.S."/>
            <person name="Gimenes C.C.T."/>
            <person name="Gioppo N.M.R."/>
            <person name="Glienke-Blanco C."/>
            <person name="Godoy L.P."/>
            <person name="Guerra M.P."/>
            <person name="Karp S."/>
            <person name="Kava-Cordeiro V."/>
            <person name="Margarido V.P."/>
            <person name="Mathioni S.M."/>
            <person name="Menck-Soares M.A."/>
            <person name="Murace N.K."/>
            <person name="Nicolas M.F."/>
            <person name="Oliveira C.E.C."/>
            <person name="Pagnan N.A.B."/>
            <person name="Pamphile J.A."/>
            <person name="Patussi E.V."/>
            <person name="Pereira L.F.P."/>
            <person name="Pereira-Ferrari L."/>
            <person name="Pinto F.G.S."/>
            <person name="Precoma C."/>
            <person name="Prioli A.J."/>
            <person name="Prioli S.M.A.P."/>
            <person name="Raittz R.T."/>
            <person name="Ramos H.J.O."/>
            <person name="Ribeiro E.M.S.F."/>
            <person name="Rigo L.U."/>
            <person name="Rocha C.L.M.S.C."/>
            <person name="Rocha S.N."/>
            <person name="Santos K."/>
            <person name="Satori D."/>
            <person name="Silva A.G."/>
            <person name="Simao R.C.G."/>
            <person name="Soares M.A.M."/>
            <person name="Souza E.M."/>
            <person name="Steffens M.B.R."/>
            <person name="Steindel M."/>
            <person name="Tadra-Sfeir M.Z."/>
            <person name="Takahashi E.K."/>
            <person name="Torres R.A."/>
            <person name="Valle J.S."/>
            <person name="Vernal J.I."/>
            <person name="Vilas-Boas L.A."/>
            <person name="Watanabe M.A.E."/>
            <person name="Weiss V.A."/>
            <person name="Yates M.A."/>
            <person name="Souza E.M."/>
        </authorList>
    </citation>
    <scope>NUCLEOTIDE SEQUENCE [LARGE SCALE GENOMIC DNA]</scope>
    <source>
        <strain evidence="24 25">SmR1</strain>
    </source>
</reference>
<feature type="modified residue" description="4-aspartylphosphate" evidence="16">
    <location>
        <position position="1224"/>
    </location>
</feature>
<protein>
    <recommendedName>
        <fullName evidence="15">Virulence sensor protein BvgS</fullName>
        <ecNumber evidence="3">2.7.13.3</ecNumber>
    </recommendedName>
</protein>
<feature type="domain" description="Response regulatory" evidence="20">
    <location>
        <begin position="1173"/>
        <end position="1291"/>
    </location>
</feature>
<dbReference type="InterPro" id="IPR008207">
    <property type="entry name" value="Sig_transdc_His_kin_Hpt_dom"/>
</dbReference>
<dbReference type="PROSITE" id="PS50110">
    <property type="entry name" value="RESPONSE_REGULATORY"/>
    <property type="match status" value="1"/>
</dbReference>
<keyword evidence="11" id="KW-0902">Two-component regulatory system</keyword>
<evidence type="ECO:0000259" key="20">
    <source>
        <dbReference type="PROSITE" id="PS50110"/>
    </source>
</evidence>
<gene>
    <name evidence="24" type="ordered locus">Hsero_3735</name>
</gene>
<dbReference type="PROSITE" id="PS50113">
    <property type="entry name" value="PAC"/>
    <property type="match status" value="2"/>
</dbReference>
<dbReference type="InterPro" id="IPR013656">
    <property type="entry name" value="PAS_4"/>
</dbReference>
<dbReference type="InterPro" id="IPR003594">
    <property type="entry name" value="HATPase_dom"/>
</dbReference>
<dbReference type="eggNOG" id="COG3614">
    <property type="taxonomic scope" value="Bacteria"/>
</dbReference>
<dbReference type="eggNOG" id="COG2198">
    <property type="taxonomic scope" value="Bacteria"/>
</dbReference>
<keyword evidence="8" id="KW-0547">Nucleotide-binding</keyword>
<dbReference type="STRING" id="757424.Hsero_3735"/>
<dbReference type="InterPro" id="IPR000700">
    <property type="entry name" value="PAS-assoc_C"/>
</dbReference>
<dbReference type="SMART" id="SM00091">
    <property type="entry name" value="PAS"/>
    <property type="match status" value="4"/>
</dbReference>
<dbReference type="CDD" id="cd00130">
    <property type="entry name" value="PAS"/>
    <property type="match status" value="3"/>
</dbReference>
<evidence type="ECO:0000259" key="22">
    <source>
        <dbReference type="PROSITE" id="PS50113"/>
    </source>
</evidence>
<feature type="domain" description="Histidine kinase" evidence="19">
    <location>
        <begin position="903"/>
        <end position="1125"/>
    </location>
</feature>
<keyword evidence="25" id="KW-1185">Reference proteome</keyword>
<name>D8IR87_HERSS</name>
<feature type="transmembrane region" description="Helical" evidence="18">
    <location>
        <begin position="328"/>
        <end position="347"/>
    </location>
</feature>
<evidence type="ECO:0000313" key="25">
    <source>
        <dbReference type="Proteomes" id="UP000000329"/>
    </source>
</evidence>
<dbReference type="eggNOG" id="COG5000">
    <property type="taxonomic scope" value="Bacteria"/>
</dbReference>
<dbReference type="PANTHER" id="PTHR45339:SF1">
    <property type="entry name" value="HYBRID SIGNAL TRANSDUCTION HISTIDINE KINASE J"/>
    <property type="match status" value="1"/>
</dbReference>
<feature type="domain" description="PAC" evidence="22">
    <location>
        <begin position="426"/>
        <end position="479"/>
    </location>
</feature>
<feature type="compositionally biased region" description="Low complexity" evidence="17">
    <location>
        <begin position="1134"/>
        <end position="1148"/>
    </location>
</feature>
<dbReference type="PROSITE" id="PS50839">
    <property type="entry name" value="CHASE"/>
    <property type="match status" value="1"/>
</dbReference>
<dbReference type="SUPFAM" id="SSF55874">
    <property type="entry name" value="ATPase domain of HSP90 chaperone/DNA topoisomerase II/histidine kinase"/>
    <property type="match status" value="1"/>
</dbReference>
<feature type="domain" description="PAC" evidence="22">
    <location>
        <begin position="833"/>
        <end position="885"/>
    </location>
</feature>
<keyword evidence="6 18" id="KW-0812">Transmembrane</keyword>
<evidence type="ECO:0000259" key="23">
    <source>
        <dbReference type="PROSITE" id="PS50839"/>
    </source>
</evidence>
<feature type="region of interest" description="Disordered" evidence="17">
    <location>
        <begin position="1134"/>
        <end position="1163"/>
    </location>
</feature>
<dbReference type="GO" id="GO:0005886">
    <property type="term" value="C:plasma membrane"/>
    <property type="evidence" value="ECO:0007669"/>
    <property type="project" value="UniProtKB-SubCell"/>
</dbReference>
<dbReference type="Pfam" id="PF00512">
    <property type="entry name" value="HisKA"/>
    <property type="match status" value="1"/>
</dbReference>
<dbReference type="InterPro" id="IPR036097">
    <property type="entry name" value="HisK_dim/P_sf"/>
</dbReference>
<dbReference type="InterPro" id="IPR042240">
    <property type="entry name" value="CHASE_sf"/>
</dbReference>
<feature type="domain" description="CHASE" evidence="23">
    <location>
        <begin position="159"/>
        <end position="310"/>
    </location>
</feature>
<dbReference type="PANTHER" id="PTHR45339">
    <property type="entry name" value="HYBRID SIGNAL TRANSDUCTION HISTIDINE KINASE J"/>
    <property type="match status" value="1"/>
</dbReference>
<keyword evidence="24" id="KW-0418">Kinase</keyword>
<dbReference type="Proteomes" id="UP000000329">
    <property type="component" value="Chromosome"/>
</dbReference>
<dbReference type="Pfam" id="PF08448">
    <property type="entry name" value="PAS_4"/>
    <property type="match status" value="2"/>
</dbReference>
<keyword evidence="9" id="KW-0067">ATP-binding</keyword>
<dbReference type="SMART" id="SM01079">
    <property type="entry name" value="CHASE"/>
    <property type="match status" value="1"/>
</dbReference>
<feature type="domain" description="PAS" evidence="21">
    <location>
        <begin position="637"/>
        <end position="683"/>
    </location>
</feature>
<dbReference type="Gene3D" id="1.10.287.130">
    <property type="match status" value="1"/>
</dbReference>
<accession>D8IR87</accession>
<dbReference type="InterPro" id="IPR013655">
    <property type="entry name" value="PAS_fold_3"/>
</dbReference>
<dbReference type="InterPro" id="IPR003661">
    <property type="entry name" value="HisK_dim/P_dom"/>
</dbReference>
<dbReference type="InterPro" id="IPR011006">
    <property type="entry name" value="CheY-like_superfamily"/>
</dbReference>
<evidence type="ECO:0000256" key="14">
    <source>
        <dbReference type="ARBA" id="ARBA00058004"/>
    </source>
</evidence>
<dbReference type="SMART" id="SM00086">
    <property type="entry name" value="PAC"/>
    <property type="match status" value="2"/>
</dbReference>
<dbReference type="Pfam" id="PF03924">
    <property type="entry name" value="CHASE"/>
    <property type="match status" value="1"/>
</dbReference>
<dbReference type="InterPro" id="IPR004358">
    <property type="entry name" value="Sig_transdc_His_kin-like_C"/>
</dbReference>
<dbReference type="eggNOG" id="COG0642">
    <property type="taxonomic scope" value="Bacteria"/>
</dbReference>
<dbReference type="eggNOG" id="COG2202">
    <property type="taxonomic scope" value="Bacteria"/>
</dbReference>
<dbReference type="Pfam" id="PF01627">
    <property type="entry name" value="Hpt"/>
    <property type="match status" value="1"/>
</dbReference>
<dbReference type="SUPFAM" id="SSF47226">
    <property type="entry name" value="Histidine-containing phosphotransfer domain, HPT domain"/>
    <property type="match status" value="1"/>
</dbReference>
<dbReference type="Pfam" id="PF13426">
    <property type="entry name" value="PAS_9"/>
    <property type="match status" value="1"/>
</dbReference>
<evidence type="ECO:0000256" key="5">
    <source>
        <dbReference type="ARBA" id="ARBA00022553"/>
    </source>
</evidence>
<dbReference type="PROSITE" id="PS50112">
    <property type="entry name" value="PAS"/>
    <property type="match status" value="2"/>
</dbReference>
<keyword evidence="10 18" id="KW-1133">Transmembrane helix</keyword>
<evidence type="ECO:0000256" key="1">
    <source>
        <dbReference type="ARBA" id="ARBA00000085"/>
    </source>
</evidence>
<comment type="subcellular location">
    <subcellularLocation>
        <location evidence="2">Cell membrane</location>
        <topology evidence="2">Multi-pass membrane protein</topology>
    </subcellularLocation>
</comment>
<dbReference type="SUPFAM" id="SSF55785">
    <property type="entry name" value="PYP-like sensor domain (PAS domain)"/>
    <property type="match status" value="4"/>
</dbReference>
<dbReference type="NCBIfam" id="TIGR00229">
    <property type="entry name" value="sensory_box"/>
    <property type="match status" value="3"/>
</dbReference>
<dbReference type="SUPFAM" id="SSF47384">
    <property type="entry name" value="Homodimeric domain of signal transducing histidine kinase"/>
    <property type="match status" value="1"/>
</dbReference>
<dbReference type="SMART" id="SM00388">
    <property type="entry name" value="HisKA"/>
    <property type="match status" value="1"/>
</dbReference>
<dbReference type="InterPro" id="IPR001789">
    <property type="entry name" value="Sig_transdc_resp-reg_receiver"/>
</dbReference>
<dbReference type="Gene3D" id="2.10.70.100">
    <property type="match status" value="1"/>
</dbReference>
<comment type="function">
    <text evidence="14">Member of the two-component regulatory system BvgS/BvgA. Phosphorylates BvgA via a four-step phosphorelay in response to environmental signals.</text>
</comment>
<organism evidence="24 25">
    <name type="scientific">Herbaspirillum seropedicae (strain SmR1)</name>
    <dbReference type="NCBI Taxonomy" id="757424"/>
    <lineage>
        <taxon>Bacteria</taxon>
        <taxon>Pseudomonadati</taxon>
        <taxon>Pseudomonadota</taxon>
        <taxon>Betaproteobacteria</taxon>
        <taxon>Burkholderiales</taxon>
        <taxon>Oxalobacteraceae</taxon>
        <taxon>Herbaspirillum</taxon>
    </lineage>
</organism>
<dbReference type="CDD" id="cd16922">
    <property type="entry name" value="HATPase_EvgS-ArcB-TorS-like"/>
    <property type="match status" value="1"/>
</dbReference>
<dbReference type="InterPro" id="IPR006189">
    <property type="entry name" value="CHASE_dom"/>
</dbReference>
<dbReference type="InterPro" id="IPR001610">
    <property type="entry name" value="PAC"/>
</dbReference>
<evidence type="ECO:0000256" key="15">
    <source>
        <dbReference type="ARBA" id="ARBA00070152"/>
    </source>
</evidence>
<dbReference type="PROSITE" id="PS50109">
    <property type="entry name" value="HIS_KIN"/>
    <property type="match status" value="1"/>
</dbReference>
<proteinExistence type="predicted"/>
<dbReference type="CDD" id="cd00082">
    <property type="entry name" value="HisKA"/>
    <property type="match status" value="1"/>
</dbReference>
<evidence type="ECO:0000259" key="21">
    <source>
        <dbReference type="PROSITE" id="PS50112"/>
    </source>
</evidence>
<dbReference type="InterPro" id="IPR035965">
    <property type="entry name" value="PAS-like_dom_sf"/>
</dbReference>
<dbReference type="SMART" id="SM00387">
    <property type="entry name" value="HATPase_c"/>
    <property type="match status" value="1"/>
</dbReference>
<dbReference type="HOGENOM" id="CLU_000445_56_1_4"/>
<dbReference type="Gene3D" id="3.30.565.10">
    <property type="entry name" value="Histidine kinase-like ATPase, C-terminal domain"/>
    <property type="match status" value="1"/>
</dbReference>
<keyword evidence="5 16" id="KW-0597">Phosphoprotein</keyword>
<evidence type="ECO:0000256" key="13">
    <source>
        <dbReference type="ARBA" id="ARBA00023136"/>
    </source>
</evidence>
<dbReference type="InterPro" id="IPR036890">
    <property type="entry name" value="HATPase_C_sf"/>
</dbReference>
<evidence type="ECO:0000256" key="17">
    <source>
        <dbReference type="SAM" id="MobiDB-lite"/>
    </source>
</evidence>
<dbReference type="Gene3D" id="3.30.450.350">
    <property type="entry name" value="CHASE domain"/>
    <property type="match status" value="1"/>
</dbReference>
<evidence type="ECO:0000256" key="18">
    <source>
        <dbReference type="SAM" id="Phobius"/>
    </source>
</evidence>
<dbReference type="Pfam" id="PF02518">
    <property type="entry name" value="HATPase_c"/>
    <property type="match status" value="1"/>
</dbReference>
<keyword evidence="4" id="KW-1003">Cell membrane</keyword>
<keyword evidence="13 18" id="KW-0472">Membrane</keyword>
<dbReference type="SUPFAM" id="SSF52172">
    <property type="entry name" value="CheY-like"/>
    <property type="match status" value="1"/>
</dbReference>
<dbReference type="KEGG" id="hse:Hsero_3735"/>
<evidence type="ECO:0000256" key="9">
    <source>
        <dbReference type="ARBA" id="ARBA00022840"/>
    </source>
</evidence>
<dbReference type="Gene3D" id="3.40.50.2300">
    <property type="match status" value="1"/>
</dbReference>
<dbReference type="GO" id="GO:0005524">
    <property type="term" value="F:ATP binding"/>
    <property type="evidence" value="ECO:0007669"/>
    <property type="project" value="UniProtKB-KW"/>
</dbReference>
<evidence type="ECO:0000259" key="19">
    <source>
        <dbReference type="PROSITE" id="PS50109"/>
    </source>
</evidence>
<dbReference type="InterPro" id="IPR036641">
    <property type="entry name" value="HPT_dom_sf"/>
</dbReference>
<dbReference type="Pfam" id="PF00072">
    <property type="entry name" value="Response_reg"/>
    <property type="match status" value="1"/>
</dbReference>
<evidence type="ECO:0000256" key="10">
    <source>
        <dbReference type="ARBA" id="ARBA00022989"/>
    </source>
</evidence>
<evidence type="ECO:0000256" key="2">
    <source>
        <dbReference type="ARBA" id="ARBA00004651"/>
    </source>
</evidence>
<keyword evidence="12" id="KW-0843">Virulence</keyword>
<evidence type="ECO:0000256" key="12">
    <source>
        <dbReference type="ARBA" id="ARBA00023026"/>
    </source>
</evidence>
<feature type="transmembrane region" description="Helical" evidence="18">
    <location>
        <begin position="30"/>
        <end position="50"/>
    </location>
</feature>
<dbReference type="Gene3D" id="1.20.120.160">
    <property type="entry name" value="HPT domain"/>
    <property type="match status" value="1"/>
</dbReference>
<evidence type="ECO:0000313" key="24">
    <source>
        <dbReference type="EMBL" id="ADJ65213.1"/>
    </source>
</evidence>
<dbReference type="SMART" id="SM00448">
    <property type="entry name" value="REC"/>
    <property type="match status" value="1"/>
</dbReference>
<evidence type="ECO:0000256" key="11">
    <source>
        <dbReference type="ARBA" id="ARBA00023012"/>
    </source>
</evidence>
<dbReference type="GO" id="GO:0000155">
    <property type="term" value="F:phosphorelay sensor kinase activity"/>
    <property type="evidence" value="ECO:0007669"/>
    <property type="project" value="InterPro"/>
</dbReference>
<sequence>MFALGGGERIRKPRQERYPSTMTRVTRNTVVFLLITLLFMLAGAATVRYLNERELHDSLAVDSRWIGDDIESLLRRYEHGLRGERGAILAIGEHALTRERLLRYMDSRDLATEFPWAGGFGFIRHVPLSARAAYEQQVRQGRMLFPSITQLAENPGELYVIEYIEPIEANRKALGLDIASSQARRSAADHAMLTGRAELTPPIHLVQKDGASANAYLFLLPIYAGSVTPPTLHERQEKIIGWAYAPLSVHDIISELSRRWKTHALEVLIKDAAADGDNVELFRSDGFDALAQDSGLDSALSLYGRTWKLQLRPSTDYRQTHQFVSDRAMLLSCGSLLVLALVIALAYQTYSRREEKLQQAQALLAAVVDSSPDAIVTTDALGRISSWNRGAADYLPSSPAQALNTPLAQHPDLRELDARAASDASGQTTPHIVSLHGAPVRYASAQVFALHDRAGRAVGKAFMLRDITHEKNIERQLQRINEELEWTVQQRTQALHQAKTMLQTVLNVMPSLVAYWDRHLINHFANAAYERAFQREAGQLNGVYMPDLVGPALFEKALPHIKGVLAGAQQTFERSVDDPVLGARHMLTTYIPEIGDLGEVTGFYVVAHDVTEITHNRNQLSETLAQNQSLLDQVQDANTLLNNVLSSAKGVAIIATDTEGLVTLFNSGAEQMLGYRAEDVVGKLKEEHFSSRPEAALPGQDSHTELLYRRHDGATLPVARQQTSMFDHRQRHLGYLYIALDVSLQRQQASALAAARDQLVLAAEVAKLGVWVWDKDSDVLEYNPQVAEIYGFGDRGGAPRVSTYADWRRRVHPDDVDYVEKTLRAGLAVDGDHEPVFRVVRDDGGIRYVQARAYVQRDGAGRPVRVICINLDITQRIEFENNLVDARLKAEQANSAKSLFLASVSHEIRTPMNGVLGMIQLLQRTQPLPAQQDYLDKAEISAKSLLNLLNDLLDFSKMDAKQLQLDLQAFELERFGHNLAAVLAGSPPQAGVSLHIALDPQLPRRLVGDAHRLQQVLVNLTGNALKFTHQGHIDVHFTRLDPLPGRTVALRVEVSDTGIGIAADRLDDIFDAFTQAEASTTRRYGGTGLGLAISKHLVGLMGGQLQVSSEPGRGSRFWFDLQLAVDDDSVLGPAAADDAARPQPLQAASHTAGSRAPETARSAPDAQCLQGVQILLVEDNPVNRQVASELLALSGAQVTCADSGSMGVAMACDPARHFDLVLMDLQMPGMDGIEATRRIRGQYELRGLPILAMTANASPEDKQRCIEAGMAGHIAKPIDIATLIPVLLAHLHHERPVPEAAPQAVPQDLADDRLSVEDYSSILHRFQQASDIYRTTLDAAGPELERLLAQYCAALAMSPEQAQEAMAALAQASHALRGVTATIGARGLAAYFGALEQRCRQAMAGRTPDLDWLERCRTEMDACQHDAMLVRQRLVMQALRPPASDAGPAAAALATVAASDFPDRQRLRELLLSNNLEALDLIETLGKRHGLTQQEPYRQLNRLIEKLDFAAALTCLDHHFGDAT</sequence>
<evidence type="ECO:0000256" key="3">
    <source>
        <dbReference type="ARBA" id="ARBA00012438"/>
    </source>
</evidence>
<keyword evidence="7" id="KW-0732">Signal</keyword>
<dbReference type="FunFam" id="3.30.565.10:FF:000010">
    <property type="entry name" value="Sensor histidine kinase RcsC"/>
    <property type="match status" value="1"/>
</dbReference>
<dbReference type="PRINTS" id="PR00344">
    <property type="entry name" value="BCTRLSENSOR"/>
</dbReference>
<keyword evidence="24" id="KW-0808">Transferase</keyword>
<evidence type="ECO:0000256" key="7">
    <source>
        <dbReference type="ARBA" id="ARBA00022729"/>
    </source>
</evidence>
<evidence type="ECO:0000256" key="16">
    <source>
        <dbReference type="PROSITE-ProRule" id="PRU00169"/>
    </source>
</evidence>